<evidence type="ECO:0000256" key="7">
    <source>
        <dbReference type="ARBA" id="ARBA00022792"/>
    </source>
</evidence>
<evidence type="ECO:0000256" key="6">
    <source>
        <dbReference type="ARBA" id="ARBA00022781"/>
    </source>
</evidence>
<comment type="subcellular location">
    <subcellularLocation>
        <location evidence="1">Mitochondrion inner membrane</location>
    </subcellularLocation>
</comment>
<evidence type="ECO:0000256" key="11">
    <source>
        <dbReference type="SAM" id="Coils"/>
    </source>
</evidence>
<keyword evidence="9" id="KW-0496">Mitochondrion</keyword>
<evidence type="ECO:0000256" key="4">
    <source>
        <dbReference type="ARBA" id="ARBA00022448"/>
    </source>
</evidence>
<evidence type="ECO:0000256" key="5">
    <source>
        <dbReference type="ARBA" id="ARBA00022547"/>
    </source>
</evidence>
<evidence type="ECO:0000256" key="9">
    <source>
        <dbReference type="ARBA" id="ARBA00023128"/>
    </source>
</evidence>
<sequence>MLLTNSAERDVPAGRTCPEQRWAEPALLFATTEKMASKAAVDFSKVLASGLGKQTAADLVAFRKRSDEARRVVSQLKQLPSTVDFSHYKNVLKNKDVVAQAEKIIGDFQPKTYDVGAQLKSLDSFEATAVEQAQEAAKKIEAELKDLKETLSNIENARPFDQLTATDVINARPEIAKTIEAMVKKGKWTLPGYDEKFGSLALA</sequence>
<dbReference type="PANTHER" id="PTHR12700">
    <property type="entry name" value="ATP SYNTHASE SUBUNIT D, MITOCHONDRIAL"/>
    <property type="match status" value="1"/>
</dbReference>
<evidence type="ECO:0000256" key="1">
    <source>
        <dbReference type="ARBA" id="ARBA00004273"/>
    </source>
</evidence>
<evidence type="ECO:0000313" key="12">
    <source>
        <dbReference type="EMBL" id="WFD49663.1"/>
    </source>
</evidence>
<gene>
    <name evidence="12" type="primary">ATP7</name>
    <name evidence="12" type="ORF">GLX27_004347</name>
</gene>
<keyword evidence="7" id="KW-0999">Mitochondrion inner membrane</keyword>
<keyword evidence="13" id="KW-1185">Reference proteome</keyword>
<keyword evidence="6" id="KW-0375">Hydrogen ion transport</keyword>
<organism evidence="12 13">
    <name type="scientific">Malassezia furfur</name>
    <name type="common">Pityriasis versicolor infection agent</name>
    <name type="synonym">Pityrosporum furfur</name>
    <dbReference type="NCBI Taxonomy" id="55194"/>
    <lineage>
        <taxon>Eukaryota</taxon>
        <taxon>Fungi</taxon>
        <taxon>Dikarya</taxon>
        <taxon>Basidiomycota</taxon>
        <taxon>Ustilaginomycotina</taxon>
        <taxon>Malasseziomycetes</taxon>
        <taxon>Malasseziales</taxon>
        <taxon>Malasseziaceae</taxon>
        <taxon>Malassezia</taxon>
    </lineage>
</organism>
<dbReference type="InterPro" id="IPR008689">
    <property type="entry name" value="ATP_synth_F0_dsu_mt"/>
</dbReference>
<reference evidence="12 13" key="1">
    <citation type="journal article" date="2020" name="Elife">
        <title>Loss of centromere function drives karyotype evolution in closely related Malassezia species.</title>
        <authorList>
            <person name="Sankaranarayanan S.R."/>
            <person name="Ianiri G."/>
            <person name="Coelho M.A."/>
            <person name="Reza M.H."/>
            <person name="Thimmappa B.C."/>
            <person name="Ganguly P."/>
            <person name="Vadnala R.N."/>
            <person name="Sun S."/>
            <person name="Siddharthan R."/>
            <person name="Tellgren-Roth C."/>
            <person name="Dawson T.L."/>
            <person name="Heitman J."/>
            <person name="Sanyal K."/>
        </authorList>
    </citation>
    <scope>NUCLEOTIDE SEQUENCE [LARGE SCALE GENOMIC DNA]</scope>
    <source>
        <strain evidence="12">CBS14141</strain>
    </source>
</reference>
<dbReference type="PIRSF" id="PIRSF005514">
    <property type="entry name" value="ATPase_F0_D_mt"/>
    <property type="match status" value="1"/>
</dbReference>
<evidence type="ECO:0000256" key="10">
    <source>
        <dbReference type="ARBA" id="ARBA00023136"/>
    </source>
</evidence>
<evidence type="ECO:0000256" key="3">
    <source>
        <dbReference type="ARBA" id="ARBA00021688"/>
    </source>
</evidence>
<comment type="similarity">
    <text evidence="2">Belongs to the ATPase d subunit family.</text>
</comment>
<evidence type="ECO:0000313" key="13">
    <source>
        <dbReference type="Proteomes" id="UP000818624"/>
    </source>
</evidence>
<dbReference type="InterPro" id="IPR036228">
    <property type="entry name" value="ATP_synth_F0_dsu_sf_mt"/>
</dbReference>
<accession>A0ABY8EVM6</accession>
<keyword evidence="8" id="KW-0406">Ion transport</keyword>
<evidence type="ECO:0000256" key="2">
    <source>
        <dbReference type="ARBA" id="ARBA00006842"/>
    </source>
</evidence>
<dbReference type="SUPFAM" id="SSF161065">
    <property type="entry name" value="ATP synthase D chain-like"/>
    <property type="match status" value="1"/>
</dbReference>
<keyword evidence="4" id="KW-0813">Transport</keyword>
<evidence type="ECO:0000256" key="8">
    <source>
        <dbReference type="ARBA" id="ARBA00023065"/>
    </source>
</evidence>
<dbReference type="Pfam" id="PF05873">
    <property type="entry name" value="Mt_ATP-synt_D"/>
    <property type="match status" value="1"/>
</dbReference>
<keyword evidence="10" id="KW-0472">Membrane</keyword>
<dbReference type="Gene3D" id="6.10.280.70">
    <property type="match status" value="1"/>
</dbReference>
<dbReference type="EMBL" id="CP046239">
    <property type="protein sequence ID" value="WFD49663.1"/>
    <property type="molecule type" value="Genomic_DNA"/>
</dbReference>
<protein>
    <recommendedName>
        <fullName evidence="3">ATP synthase subunit d, mitochondrial</fullName>
    </recommendedName>
</protein>
<proteinExistence type="inferred from homology"/>
<keyword evidence="5" id="KW-0138">CF(0)</keyword>
<name>A0ABY8EVM6_MALFU</name>
<keyword evidence="11" id="KW-0175">Coiled coil</keyword>
<dbReference type="Proteomes" id="UP000818624">
    <property type="component" value="Chromosome 6"/>
</dbReference>
<feature type="coiled-coil region" evidence="11">
    <location>
        <begin position="130"/>
        <end position="157"/>
    </location>
</feature>